<evidence type="ECO:0000256" key="1">
    <source>
        <dbReference type="SAM" id="MobiDB-lite"/>
    </source>
</evidence>
<name>A0ABQ5CMQ8_9ASTR</name>
<gene>
    <name evidence="3" type="ORF">Tco_0907441</name>
</gene>
<keyword evidence="2" id="KW-0472">Membrane</keyword>
<reference evidence="3" key="1">
    <citation type="journal article" date="2022" name="Int. J. Mol. Sci.">
        <title>Draft Genome of Tanacetum Coccineum: Genomic Comparison of Closely Related Tanacetum-Family Plants.</title>
        <authorList>
            <person name="Yamashiro T."/>
            <person name="Shiraishi A."/>
            <person name="Nakayama K."/>
            <person name="Satake H."/>
        </authorList>
    </citation>
    <scope>NUCLEOTIDE SEQUENCE</scope>
</reference>
<keyword evidence="2" id="KW-0812">Transmembrane</keyword>
<evidence type="ECO:0000256" key="2">
    <source>
        <dbReference type="SAM" id="Phobius"/>
    </source>
</evidence>
<evidence type="ECO:0000313" key="3">
    <source>
        <dbReference type="EMBL" id="GJT27166.1"/>
    </source>
</evidence>
<dbReference type="EMBL" id="BQNB010014354">
    <property type="protein sequence ID" value="GJT27166.1"/>
    <property type="molecule type" value="Genomic_DNA"/>
</dbReference>
<accession>A0ABQ5CMQ8</accession>
<keyword evidence="2" id="KW-1133">Transmembrane helix</keyword>
<evidence type="ECO:0008006" key="5">
    <source>
        <dbReference type="Google" id="ProtNLM"/>
    </source>
</evidence>
<comment type="caution">
    <text evidence="3">The sequence shown here is derived from an EMBL/GenBank/DDBJ whole genome shotgun (WGS) entry which is preliminary data.</text>
</comment>
<keyword evidence="4" id="KW-1185">Reference proteome</keyword>
<reference evidence="3" key="2">
    <citation type="submission" date="2022-01" db="EMBL/GenBank/DDBJ databases">
        <authorList>
            <person name="Yamashiro T."/>
            <person name="Shiraishi A."/>
            <person name="Satake H."/>
            <person name="Nakayama K."/>
        </authorList>
    </citation>
    <scope>NUCLEOTIDE SEQUENCE</scope>
</reference>
<feature type="transmembrane region" description="Helical" evidence="2">
    <location>
        <begin position="580"/>
        <end position="597"/>
    </location>
</feature>
<evidence type="ECO:0000313" key="4">
    <source>
        <dbReference type="Proteomes" id="UP001151760"/>
    </source>
</evidence>
<proteinExistence type="predicted"/>
<organism evidence="3 4">
    <name type="scientific">Tanacetum coccineum</name>
    <dbReference type="NCBI Taxonomy" id="301880"/>
    <lineage>
        <taxon>Eukaryota</taxon>
        <taxon>Viridiplantae</taxon>
        <taxon>Streptophyta</taxon>
        <taxon>Embryophyta</taxon>
        <taxon>Tracheophyta</taxon>
        <taxon>Spermatophyta</taxon>
        <taxon>Magnoliopsida</taxon>
        <taxon>eudicotyledons</taxon>
        <taxon>Gunneridae</taxon>
        <taxon>Pentapetalae</taxon>
        <taxon>asterids</taxon>
        <taxon>campanulids</taxon>
        <taxon>Asterales</taxon>
        <taxon>Asteraceae</taxon>
        <taxon>Asteroideae</taxon>
        <taxon>Anthemideae</taxon>
        <taxon>Anthemidinae</taxon>
        <taxon>Tanacetum</taxon>
    </lineage>
</organism>
<feature type="region of interest" description="Disordered" evidence="1">
    <location>
        <begin position="92"/>
        <end position="122"/>
    </location>
</feature>
<protein>
    <recommendedName>
        <fullName evidence="5">CCHC-type domain-containing protein</fullName>
    </recommendedName>
</protein>
<sequence>MTSFDYRLNPIYAIKECSTCGVLYTADFCCSKKGLEDKILVPKPPRNCARCARCGTPVDGPYCQGCALLRKKFKEDLFTYCVENEFFEDLQDTSESSDDNTNVVNAPQEPFVGNQDPGENSSPSPPHIDHCCHECGDSLDGIFCRQCTCKSCGKGAHYGYNCPPKVPIISNSEPCKNQTIDEPLQNLQSLQQQCLFRTCQRCGCNEYDGVCFHCKVGNGTQINVSIPYSSNDSPSVANYPPQSQYIPYSRELCGNDSHYDCPPQVPFLYKKGRRKANRGNQRLKDRSWKIPICYDDDEDNTIAITPVLPIEEPDNSLSMGDKHLDTISETKSDEFIKSSVEDLVPIPSESEGEDIEYVDASSPDVEIVSLEVVEIVDPEVGRIDDDILLTIKDDTLREKLLNVNLLIAKINSLRDNPTPSSEAVSKSTSTFPNLFLEETNTFDNSFPESETFRFNLEEISSGSPTTHSELSLPDYKAFYVDNDHFKERSSGSITTHVDFSQYDSFIFDSSMIISSFDRSDFNHEEFADELTHIMPLPELECFKFKSEPDPGDLTSLDLGIRKNTSTTNVNVPLEDDQSSLFAYVVWIFLAFLTYPVVPPYLLSTRNEDTIFDPGISMYHSFMSDVSYQSGTFMKFNIYQNHLNESPMMILPSTCFPMDQ</sequence>
<dbReference type="Proteomes" id="UP001151760">
    <property type="component" value="Unassembled WGS sequence"/>
</dbReference>